<evidence type="ECO:0000313" key="1">
    <source>
        <dbReference type="EMBL" id="KAK3768490.1"/>
    </source>
</evidence>
<dbReference type="Proteomes" id="UP001283361">
    <property type="component" value="Unassembled WGS sequence"/>
</dbReference>
<dbReference type="EMBL" id="JAWDGP010004054">
    <property type="protein sequence ID" value="KAK3768490.1"/>
    <property type="molecule type" value="Genomic_DNA"/>
</dbReference>
<reference evidence="1" key="1">
    <citation type="journal article" date="2023" name="G3 (Bethesda)">
        <title>A reference genome for the long-term kleptoplast-retaining sea slug Elysia crispata morphotype clarki.</title>
        <authorList>
            <person name="Eastman K.E."/>
            <person name="Pendleton A.L."/>
            <person name="Shaikh M.A."/>
            <person name="Suttiyut T."/>
            <person name="Ogas R."/>
            <person name="Tomko P."/>
            <person name="Gavelis G."/>
            <person name="Widhalm J.R."/>
            <person name="Wisecaver J.H."/>
        </authorList>
    </citation>
    <scope>NUCLEOTIDE SEQUENCE</scope>
    <source>
        <strain evidence="1">ECLA1</strain>
    </source>
</reference>
<comment type="caution">
    <text evidence="1">The sequence shown here is derived from an EMBL/GenBank/DDBJ whole genome shotgun (WGS) entry which is preliminary data.</text>
</comment>
<sequence>MCIPLAVEKSGSPPPPPYTSPLPTQIIPRPNQPLIDLQAVFPLVKLFPSSCIHYQASGPSTPTGLMVGTRPENTPGLILTRSPACLLQLTTTFRFGLLEWFGEI</sequence>
<proteinExistence type="predicted"/>
<protein>
    <submittedName>
        <fullName evidence="1">Uncharacterized protein</fullName>
    </submittedName>
</protein>
<gene>
    <name evidence="1" type="ORF">RRG08_060852</name>
</gene>
<accession>A0AAE0ZG05</accession>
<evidence type="ECO:0000313" key="2">
    <source>
        <dbReference type="Proteomes" id="UP001283361"/>
    </source>
</evidence>
<keyword evidence="2" id="KW-1185">Reference proteome</keyword>
<dbReference type="AlphaFoldDB" id="A0AAE0ZG05"/>
<organism evidence="1 2">
    <name type="scientific">Elysia crispata</name>
    <name type="common">lettuce slug</name>
    <dbReference type="NCBI Taxonomy" id="231223"/>
    <lineage>
        <taxon>Eukaryota</taxon>
        <taxon>Metazoa</taxon>
        <taxon>Spiralia</taxon>
        <taxon>Lophotrochozoa</taxon>
        <taxon>Mollusca</taxon>
        <taxon>Gastropoda</taxon>
        <taxon>Heterobranchia</taxon>
        <taxon>Euthyneura</taxon>
        <taxon>Panpulmonata</taxon>
        <taxon>Sacoglossa</taxon>
        <taxon>Placobranchoidea</taxon>
        <taxon>Plakobranchidae</taxon>
        <taxon>Elysia</taxon>
    </lineage>
</organism>
<name>A0AAE0ZG05_9GAST</name>